<protein>
    <submittedName>
        <fullName evidence="9">DPO3-like protein</fullName>
    </submittedName>
</protein>
<keyword evidence="3" id="KW-0479">Metal-binding</keyword>
<evidence type="ECO:0000256" key="4">
    <source>
        <dbReference type="ARBA" id="ARBA00022801"/>
    </source>
</evidence>
<reference evidence="9" key="1">
    <citation type="submission" date="2022-11" db="EMBL/GenBank/DDBJ databases">
        <title>Centuries of genome instability and evolution in soft-shell clam transmissible cancer (bioRxiv).</title>
        <authorList>
            <person name="Hart S.F.M."/>
            <person name="Yonemitsu M.A."/>
            <person name="Giersch R.M."/>
            <person name="Beal B.F."/>
            <person name="Arriagada G."/>
            <person name="Davis B.W."/>
            <person name="Ostrander E.A."/>
            <person name="Goff S.P."/>
            <person name="Metzger M.J."/>
        </authorList>
    </citation>
    <scope>NUCLEOTIDE SEQUENCE</scope>
    <source>
        <strain evidence="9">MELC-2E11</strain>
        <tissue evidence="9">Siphon/mantle</tissue>
    </source>
</reference>
<dbReference type="SUPFAM" id="SSF53098">
    <property type="entry name" value="Ribonuclease H-like"/>
    <property type="match status" value="1"/>
</dbReference>
<dbReference type="InterPro" id="IPR012337">
    <property type="entry name" value="RNaseH-like_sf"/>
</dbReference>
<feature type="domain" description="Exonuclease" evidence="8">
    <location>
        <begin position="345"/>
        <end position="527"/>
    </location>
</feature>
<keyword evidence="10" id="KW-1185">Reference proteome</keyword>
<dbReference type="PANTHER" id="PTHR13058">
    <property type="entry name" value="THREE PRIME REPAIR EXONUCLEASE 1, 2"/>
    <property type="match status" value="1"/>
</dbReference>
<name>A0ABY7FWJ3_MYAAR</name>
<dbReference type="Gene3D" id="3.30.420.10">
    <property type="entry name" value="Ribonuclease H-like superfamily/Ribonuclease H"/>
    <property type="match status" value="1"/>
</dbReference>
<keyword evidence="5" id="KW-0269">Exonuclease</keyword>
<evidence type="ECO:0000256" key="2">
    <source>
        <dbReference type="ARBA" id="ARBA00022722"/>
    </source>
</evidence>
<accession>A0ABY7FWJ3</accession>
<dbReference type="InterPro" id="IPR013520">
    <property type="entry name" value="Ribonucl_H"/>
</dbReference>
<evidence type="ECO:0000256" key="3">
    <source>
        <dbReference type="ARBA" id="ARBA00022723"/>
    </source>
</evidence>
<sequence>MAERDEHGRFYKRKSPKKVVKRDKKVLFDHNYTNTFNCDAGDCIKSQCNADGHIDLPQNVDRSGWRIGRRLVEVGFLLEQLQYCCECRLGPLTFDNMVGELKKGLGGYLYVRCQNHDCLAINRVPYGKTHRVKKRGMPCFAANTKLGTAMIDGLGGSSKVNNMLSTLNIKPVHRNNLQAIERRAGSYVENVAAKSTRKAANEAFVSEMKDVAEEESATAMKTMDNYVEYLGVGLLPDSSPSTRLHLSKVNVEAGLSPGEHTVQYAKKCGLKRKHCQQRSQLPSTKRRRLFLKQDRCVTQAAHEALEGASYQSGIGHEEHVDTEKLPDPVPRGVFKPVTVPSGSPSYVIFDLETTDLIRGGQMPHITQLAAVELSSGQTFNCYIRPEIPISDNAQQVTGITMVGDREMMVDGRPVTPSSWKSASIDFLNWLKKHKNAFLVAHNGRRFDFPVIMSAYTSVHQCDFLLEHTHGMIDSLPLFRKVFPKRSSYKQEDIVHDILGIEYKAHNAEEDVKSLASLVSKAVNDHGDKSVLENSFPAKAAYFSFLSCKERAKNMPSLSRLVASGVM</sequence>
<dbReference type="Pfam" id="PF20700">
    <property type="entry name" value="Mutator"/>
    <property type="match status" value="1"/>
</dbReference>
<dbReference type="Pfam" id="PF00929">
    <property type="entry name" value="RNase_T"/>
    <property type="match status" value="1"/>
</dbReference>
<evidence type="ECO:0000256" key="5">
    <source>
        <dbReference type="ARBA" id="ARBA00022839"/>
    </source>
</evidence>
<evidence type="ECO:0000256" key="1">
    <source>
        <dbReference type="ARBA" id="ARBA00001946"/>
    </source>
</evidence>
<keyword evidence="6" id="KW-0460">Magnesium</keyword>
<evidence type="ECO:0000313" key="10">
    <source>
        <dbReference type="Proteomes" id="UP001164746"/>
    </source>
</evidence>
<dbReference type="InterPro" id="IPR049012">
    <property type="entry name" value="Mutator_transp_dom"/>
</dbReference>
<dbReference type="CDD" id="cd06127">
    <property type="entry name" value="DEDDh"/>
    <property type="match status" value="1"/>
</dbReference>
<proteinExistence type="inferred from homology"/>
<gene>
    <name evidence="9" type="ORF">MAR_037215</name>
</gene>
<comment type="similarity">
    <text evidence="7">Belongs to the exonuclease superfamily. TREX family.</text>
</comment>
<dbReference type="InterPro" id="IPR036397">
    <property type="entry name" value="RNaseH_sf"/>
</dbReference>
<dbReference type="EMBL" id="CP111024">
    <property type="protein sequence ID" value="WAR23546.1"/>
    <property type="molecule type" value="Genomic_DNA"/>
</dbReference>
<dbReference type="SMART" id="SM00479">
    <property type="entry name" value="EXOIII"/>
    <property type="match status" value="1"/>
</dbReference>
<organism evidence="9 10">
    <name type="scientific">Mya arenaria</name>
    <name type="common">Soft-shell clam</name>
    <dbReference type="NCBI Taxonomy" id="6604"/>
    <lineage>
        <taxon>Eukaryota</taxon>
        <taxon>Metazoa</taxon>
        <taxon>Spiralia</taxon>
        <taxon>Lophotrochozoa</taxon>
        <taxon>Mollusca</taxon>
        <taxon>Bivalvia</taxon>
        <taxon>Autobranchia</taxon>
        <taxon>Heteroconchia</taxon>
        <taxon>Euheterodonta</taxon>
        <taxon>Imparidentia</taxon>
        <taxon>Neoheterodontei</taxon>
        <taxon>Myida</taxon>
        <taxon>Myoidea</taxon>
        <taxon>Myidae</taxon>
        <taxon>Mya</taxon>
    </lineage>
</organism>
<evidence type="ECO:0000256" key="6">
    <source>
        <dbReference type="ARBA" id="ARBA00022842"/>
    </source>
</evidence>
<evidence type="ECO:0000259" key="8">
    <source>
        <dbReference type="SMART" id="SM00479"/>
    </source>
</evidence>
<comment type="cofactor">
    <cofactor evidence="1">
        <name>Mg(2+)</name>
        <dbReference type="ChEBI" id="CHEBI:18420"/>
    </cofactor>
</comment>
<evidence type="ECO:0000313" key="9">
    <source>
        <dbReference type="EMBL" id="WAR23546.1"/>
    </source>
</evidence>
<dbReference type="Proteomes" id="UP001164746">
    <property type="component" value="Chromosome 13"/>
</dbReference>
<evidence type="ECO:0000256" key="7">
    <source>
        <dbReference type="ARBA" id="ARBA00025769"/>
    </source>
</evidence>
<dbReference type="PANTHER" id="PTHR13058:SF22">
    <property type="entry name" value="EXODEOXYRIBONUCLEASE III"/>
    <property type="match status" value="1"/>
</dbReference>
<keyword evidence="4" id="KW-0378">Hydrolase</keyword>
<dbReference type="InterPro" id="IPR040393">
    <property type="entry name" value="TREX1/2"/>
</dbReference>
<keyword evidence="2" id="KW-0540">Nuclease</keyword>